<dbReference type="InterPro" id="IPR009057">
    <property type="entry name" value="Homeodomain-like_sf"/>
</dbReference>
<dbReference type="SUPFAM" id="SSF46689">
    <property type="entry name" value="Homeodomain-like"/>
    <property type="match status" value="1"/>
</dbReference>
<evidence type="ECO:0000313" key="2">
    <source>
        <dbReference type="EMBL" id="KAK5706798.1"/>
    </source>
</evidence>
<dbReference type="AlphaFoldDB" id="A0AAN7VWN5"/>
<proteinExistence type="predicted"/>
<sequence length="126" mass="13822">MPGPWNDATDRQLLLSIIHLTNTTLPKWDKVAEMMGDGYTAESTRQHFQKIRKETKTKFGEPGTPVAGKTGKAAKMPKSTGKRKGDHDTAGDHDDEESPSKKPKGESKGKAAEVKAEDAELDDIFK</sequence>
<reference evidence="2" key="1">
    <citation type="submission" date="2023-08" db="EMBL/GenBank/DDBJ databases">
        <title>Black Yeasts Isolated from many extreme environments.</title>
        <authorList>
            <person name="Coleine C."/>
            <person name="Stajich J.E."/>
            <person name="Selbmann L."/>
        </authorList>
    </citation>
    <scope>NUCLEOTIDE SEQUENCE</scope>
    <source>
        <strain evidence="2">CCFEE 5810</strain>
    </source>
</reference>
<protein>
    <recommendedName>
        <fullName evidence="4">Myb-like domain-containing protein</fullName>
    </recommendedName>
</protein>
<dbReference type="EMBL" id="JAVRQU010000002">
    <property type="protein sequence ID" value="KAK5706798.1"/>
    <property type="molecule type" value="Genomic_DNA"/>
</dbReference>
<feature type="compositionally biased region" description="Basic and acidic residues" evidence="1">
    <location>
        <begin position="83"/>
        <end position="126"/>
    </location>
</feature>
<dbReference type="Proteomes" id="UP001310594">
    <property type="component" value="Unassembled WGS sequence"/>
</dbReference>
<evidence type="ECO:0000313" key="3">
    <source>
        <dbReference type="Proteomes" id="UP001310594"/>
    </source>
</evidence>
<feature type="region of interest" description="Disordered" evidence="1">
    <location>
        <begin position="53"/>
        <end position="126"/>
    </location>
</feature>
<accession>A0AAN7VWN5</accession>
<name>A0AAN7VWN5_9PEZI</name>
<gene>
    <name evidence="2" type="ORF">LTR97_001790</name>
</gene>
<evidence type="ECO:0008006" key="4">
    <source>
        <dbReference type="Google" id="ProtNLM"/>
    </source>
</evidence>
<evidence type="ECO:0000256" key="1">
    <source>
        <dbReference type="SAM" id="MobiDB-lite"/>
    </source>
</evidence>
<comment type="caution">
    <text evidence="2">The sequence shown here is derived from an EMBL/GenBank/DDBJ whole genome shotgun (WGS) entry which is preliminary data.</text>
</comment>
<organism evidence="2 3">
    <name type="scientific">Elasticomyces elasticus</name>
    <dbReference type="NCBI Taxonomy" id="574655"/>
    <lineage>
        <taxon>Eukaryota</taxon>
        <taxon>Fungi</taxon>
        <taxon>Dikarya</taxon>
        <taxon>Ascomycota</taxon>
        <taxon>Pezizomycotina</taxon>
        <taxon>Dothideomycetes</taxon>
        <taxon>Dothideomycetidae</taxon>
        <taxon>Mycosphaerellales</taxon>
        <taxon>Teratosphaeriaceae</taxon>
        <taxon>Elasticomyces</taxon>
    </lineage>
</organism>